<keyword evidence="4 11" id="KW-1133">Transmembrane helix</keyword>
<feature type="transmembrane region" description="Helical" evidence="11">
    <location>
        <begin position="20"/>
        <end position="45"/>
    </location>
</feature>
<organism evidence="13 14">
    <name type="scientific">Hydra vulgaris</name>
    <name type="common">Hydra</name>
    <name type="synonym">Hydra attenuata</name>
    <dbReference type="NCBI Taxonomy" id="6087"/>
    <lineage>
        <taxon>Eukaryota</taxon>
        <taxon>Metazoa</taxon>
        <taxon>Cnidaria</taxon>
        <taxon>Hydrozoa</taxon>
        <taxon>Hydroidolina</taxon>
        <taxon>Anthoathecata</taxon>
        <taxon>Aplanulata</taxon>
        <taxon>Hydridae</taxon>
        <taxon>Hydra</taxon>
    </lineage>
</organism>
<dbReference type="SMART" id="SM01381">
    <property type="entry name" value="7TM_GPCR_Srsx"/>
    <property type="match status" value="1"/>
</dbReference>
<dbReference type="GeneID" id="101234955"/>
<keyword evidence="5 10" id="KW-0297">G-protein coupled receptor</keyword>
<feature type="transmembrane region" description="Helical" evidence="11">
    <location>
        <begin position="138"/>
        <end position="160"/>
    </location>
</feature>
<dbReference type="PRINTS" id="PR00237">
    <property type="entry name" value="GPCRRHODOPSN"/>
</dbReference>
<evidence type="ECO:0000313" key="14">
    <source>
        <dbReference type="RefSeq" id="XP_065649294.1"/>
    </source>
</evidence>
<evidence type="ECO:0000256" key="11">
    <source>
        <dbReference type="SAM" id="Phobius"/>
    </source>
</evidence>
<protein>
    <submittedName>
        <fullName evidence="14 15">Histamine H2 receptor isoform X2</fullName>
    </submittedName>
</protein>
<dbReference type="PROSITE" id="PS00237">
    <property type="entry name" value="G_PROTEIN_RECEP_F1_1"/>
    <property type="match status" value="1"/>
</dbReference>
<accession>A0ABM4BJV5</accession>
<proteinExistence type="inferred from homology"/>
<dbReference type="RefSeq" id="XP_065649295.1">
    <property type="nucleotide sequence ID" value="XM_065793223.1"/>
</dbReference>
<keyword evidence="8" id="KW-0325">Glycoprotein</keyword>
<dbReference type="SUPFAM" id="SSF81321">
    <property type="entry name" value="Family A G protein-coupled receptor-like"/>
    <property type="match status" value="1"/>
</dbReference>
<name>A0ABM4BJV5_HYDVU</name>
<evidence type="ECO:0000313" key="15">
    <source>
        <dbReference type="RefSeq" id="XP_065649295.1"/>
    </source>
</evidence>
<evidence type="ECO:0000313" key="16">
    <source>
        <dbReference type="RefSeq" id="XP_065649297.1"/>
    </source>
</evidence>
<dbReference type="CDD" id="cd00637">
    <property type="entry name" value="7tm_classA_rhodopsin-like"/>
    <property type="match status" value="1"/>
</dbReference>
<feature type="domain" description="G-protein coupled receptors family 1 profile" evidence="12">
    <location>
        <begin position="36"/>
        <end position="275"/>
    </location>
</feature>
<evidence type="ECO:0000256" key="5">
    <source>
        <dbReference type="ARBA" id="ARBA00023040"/>
    </source>
</evidence>
<dbReference type="Proteomes" id="UP001652625">
    <property type="component" value="Chromosome 03"/>
</dbReference>
<gene>
    <name evidence="14 15 16" type="primary">LOC101234955</name>
</gene>
<feature type="transmembrane region" description="Helical" evidence="11">
    <location>
        <begin position="166"/>
        <end position="188"/>
    </location>
</feature>
<evidence type="ECO:0000256" key="8">
    <source>
        <dbReference type="ARBA" id="ARBA00023180"/>
    </source>
</evidence>
<comment type="similarity">
    <text evidence="10">Belongs to the G-protein coupled receptor 1 family.</text>
</comment>
<evidence type="ECO:0000256" key="7">
    <source>
        <dbReference type="ARBA" id="ARBA00023170"/>
    </source>
</evidence>
<dbReference type="Pfam" id="PF00001">
    <property type="entry name" value="7tm_1"/>
    <property type="match status" value="1"/>
</dbReference>
<dbReference type="InterPro" id="IPR000276">
    <property type="entry name" value="GPCR_Rhodpsn"/>
</dbReference>
<evidence type="ECO:0000313" key="13">
    <source>
        <dbReference type="Proteomes" id="UP001652625"/>
    </source>
</evidence>
<keyword evidence="6 11" id="KW-0472">Membrane</keyword>
<feature type="transmembrane region" description="Helical" evidence="11">
    <location>
        <begin position="220"/>
        <end position="242"/>
    </location>
</feature>
<evidence type="ECO:0000259" key="12">
    <source>
        <dbReference type="PROSITE" id="PS50262"/>
    </source>
</evidence>
<evidence type="ECO:0000256" key="4">
    <source>
        <dbReference type="ARBA" id="ARBA00022989"/>
    </source>
</evidence>
<dbReference type="RefSeq" id="XP_065649294.1">
    <property type="nucleotide sequence ID" value="XM_065793222.1"/>
</dbReference>
<dbReference type="InterPro" id="IPR017452">
    <property type="entry name" value="GPCR_Rhodpsn_7TM"/>
</dbReference>
<evidence type="ECO:0000256" key="3">
    <source>
        <dbReference type="ARBA" id="ARBA00022692"/>
    </source>
</evidence>
<keyword evidence="7 10" id="KW-0675">Receptor</keyword>
<keyword evidence="13" id="KW-1185">Reference proteome</keyword>
<dbReference type="PANTHER" id="PTHR24246:SF27">
    <property type="entry name" value="ADENOSINE RECEPTOR, ISOFORM A"/>
    <property type="match status" value="1"/>
</dbReference>
<reference evidence="14 15" key="1">
    <citation type="submission" date="2025-05" db="UniProtKB">
        <authorList>
            <consortium name="RefSeq"/>
        </authorList>
    </citation>
    <scope>IDENTIFICATION</scope>
</reference>
<dbReference type="RefSeq" id="XP_065649297.1">
    <property type="nucleotide sequence ID" value="XM_065793225.1"/>
</dbReference>
<evidence type="ECO:0000256" key="2">
    <source>
        <dbReference type="ARBA" id="ARBA00022475"/>
    </source>
</evidence>
<dbReference type="PROSITE" id="PS50262">
    <property type="entry name" value="G_PROTEIN_RECEP_F1_2"/>
    <property type="match status" value="1"/>
</dbReference>
<comment type="subcellular location">
    <subcellularLocation>
        <location evidence="1">Cell membrane</location>
        <topology evidence="1">Multi-pass membrane protein</topology>
    </subcellularLocation>
</comment>
<keyword evidence="9 10" id="KW-0807">Transducer</keyword>
<feature type="transmembrane region" description="Helical" evidence="11">
    <location>
        <begin position="57"/>
        <end position="80"/>
    </location>
</feature>
<keyword evidence="3 10" id="KW-0812">Transmembrane</keyword>
<evidence type="ECO:0000256" key="6">
    <source>
        <dbReference type="ARBA" id="ARBA00023136"/>
    </source>
</evidence>
<evidence type="ECO:0000256" key="10">
    <source>
        <dbReference type="RuleBase" id="RU000688"/>
    </source>
</evidence>
<keyword evidence="2" id="KW-1003">Cell membrane</keyword>
<evidence type="ECO:0000256" key="9">
    <source>
        <dbReference type="ARBA" id="ARBA00023224"/>
    </source>
</evidence>
<dbReference type="PANTHER" id="PTHR24246">
    <property type="entry name" value="OLFACTORY RECEPTOR AND ADENOSINE RECEPTOR"/>
    <property type="match status" value="1"/>
</dbReference>
<dbReference type="Gene3D" id="1.20.1070.10">
    <property type="entry name" value="Rhodopsin 7-helix transmembrane proteins"/>
    <property type="match status" value="1"/>
</dbReference>
<sequence length="345" mass="39145">MAQIFSSNCSGIWAPIQLSYFTAACSFFLAIVTVSGNLLIVLAVYKDPHKKLSTPYMLMLVNLAATDLVVGLITMPMSVATHYLEALGTKKETHVTVSRIIHFTSCSASVLNLVALCVDRYIAVTLPFKYRQLLNSKVCLCVSIFIWIIAIIIGMLYFAFDFMQYLFVFAQVAVTLALIICAITHSLLKKLQKSSKERQEITNRSLNHRVRTADKKVMKLFLTILLWFLLCYIPAITMMYTLKFCRTCDCTSRHVFRDLQVLFIASNSAVNPYACAIRLRSFRNALKAIFTKKLKVIDDDEFSPKVSQIFSRISLSSFRRYTSPHRSYSDDNLHNPTMTIEVSPS</sequence>
<feature type="transmembrane region" description="Helical" evidence="11">
    <location>
        <begin position="100"/>
        <end position="118"/>
    </location>
</feature>
<evidence type="ECO:0000256" key="1">
    <source>
        <dbReference type="ARBA" id="ARBA00004651"/>
    </source>
</evidence>